<organism evidence="9">
    <name type="scientific">Medioppia subpectinata</name>
    <dbReference type="NCBI Taxonomy" id="1979941"/>
    <lineage>
        <taxon>Eukaryota</taxon>
        <taxon>Metazoa</taxon>
        <taxon>Ecdysozoa</taxon>
        <taxon>Arthropoda</taxon>
        <taxon>Chelicerata</taxon>
        <taxon>Arachnida</taxon>
        <taxon>Acari</taxon>
        <taxon>Acariformes</taxon>
        <taxon>Sarcoptiformes</taxon>
        <taxon>Oribatida</taxon>
        <taxon>Brachypylina</taxon>
        <taxon>Oppioidea</taxon>
        <taxon>Oppiidae</taxon>
        <taxon>Medioppia</taxon>
    </lineage>
</organism>
<evidence type="ECO:0000256" key="2">
    <source>
        <dbReference type="ARBA" id="ARBA00006283"/>
    </source>
</evidence>
<proteinExistence type="inferred from homology"/>
<feature type="domain" description="Histone deacetylase complex subunit SAP30 Sin3 binding" evidence="8">
    <location>
        <begin position="8"/>
        <end position="60"/>
    </location>
</feature>
<evidence type="ECO:0000256" key="1">
    <source>
        <dbReference type="ARBA" id="ARBA00004123"/>
    </source>
</evidence>
<dbReference type="InterPro" id="IPR025718">
    <property type="entry name" value="SAP30_Sin3-bd"/>
</dbReference>
<feature type="region of interest" description="Disordered" evidence="7">
    <location>
        <begin position="67"/>
        <end position="89"/>
    </location>
</feature>
<keyword evidence="5" id="KW-0804">Transcription</keyword>
<evidence type="ECO:0000256" key="6">
    <source>
        <dbReference type="ARBA" id="ARBA00023242"/>
    </source>
</evidence>
<sequence length="89" mass="10094">HDVDLHALQVNTLRRYKKHYRIQTRPGINKSQLAETLQRHFKSMPIYEKEAITYFIYMVKCNKNKLDQNNTSGGGTGAGAAKQTALASD</sequence>
<evidence type="ECO:0000259" key="8">
    <source>
        <dbReference type="Pfam" id="PF13867"/>
    </source>
</evidence>
<comment type="similarity">
    <text evidence="2">Belongs to the SAP30 family.</text>
</comment>
<dbReference type="AlphaFoldDB" id="A0A7R9QDS9"/>
<feature type="non-terminal residue" evidence="9">
    <location>
        <position position="89"/>
    </location>
</feature>
<keyword evidence="6" id="KW-0539">Nucleus</keyword>
<dbReference type="EMBL" id="CAJPIZ010026222">
    <property type="protein sequence ID" value="CAG2118967.1"/>
    <property type="molecule type" value="Genomic_DNA"/>
</dbReference>
<keyword evidence="10" id="KW-1185">Reference proteome</keyword>
<feature type="compositionally biased region" description="Low complexity" evidence="7">
    <location>
        <begin position="79"/>
        <end position="89"/>
    </location>
</feature>
<dbReference type="OrthoDB" id="510958at2759"/>
<reference evidence="9" key="1">
    <citation type="submission" date="2020-11" db="EMBL/GenBank/DDBJ databases">
        <authorList>
            <person name="Tran Van P."/>
        </authorList>
    </citation>
    <scope>NUCLEOTIDE SEQUENCE</scope>
</reference>
<dbReference type="InterPro" id="IPR038291">
    <property type="entry name" value="SAP30_C_sf"/>
</dbReference>
<dbReference type="InterPro" id="IPR024145">
    <property type="entry name" value="His_deAcase_SAP30/SAP30L"/>
</dbReference>
<dbReference type="GO" id="GO:0003712">
    <property type="term" value="F:transcription coregulator activity"/>
    <property type="evidence" value="ECO:0007669"/>
    <property type="project" value="TreeGrafter"/>
</dbReference>
<dbReference type="EMBL" id="OC880797">
    <property type="protein sequence ID" value="CAD7641957.1"/>
    <property type="molecule type" value="Genomic_DNA"/>
</dbReference>
<evidence type="ECO:0000313" key="9">
    <source>
        <dbReference type="EMBL" id="CAD7641957.1"/>
    </source>
</evidence>
<evidence type="ECO:0000256" key="4">
    <source>
        <dbReference type="ARBA" id="ARBA00023015"/>
    </source>
</evidence>
<comment type="subcellular location">
    <subcellularLocation>
        <location evidence="1">Nucleus</location>
    </subcellularLocation>
</comment>
<dbReference type="PANTHER" id="PTHR13286:SF6">
    <property type="entry name" value="HISTONE DEACETYLASE COMPLEX SUBUNIT SAP30L-RELATED"/>
    <property type="match status" value="1"/>
</dbReference>
<dbReference type="Pfam" id="PF13867">
    <property type="entry name" value="SAP30_Sin3_bdg"/>
    <property type="match status" value="1"/>
</dbReference>
<evidence type="ECO:0000256" key="7">
    <source>
        <dbReference type="SAM" id="MobiDB-lite"/>
    </source>
</evidence>
<keyword evidence="4" id="KW-0805">Transcription regulation</keyword>
<accession>A0A7R9QDS9</accession>
<name>A0A7R9QDS9_9ACAR</name>
<dbReference type="GO" id="GO:0006355">
    <property type="term" value="P:regulation of DNA-templated transcription"/>
    <property type="evidence" value="ECO:0007669"/>
    <property type="project" value="TreeGrafter"/>
</dbReference>
<dbReference type="Proteomes" id="UP000759131">
    <property type="component" value="Unassembled WGS sequence"/>
</dbReference>
<evidence type="ECO:0000313" key="10">
    <source>
        <dbReference type="Proteomes" id="UP000759131"/>
    </source>
</evidence>
<evidence type="ECO:0000256" key="5">
    <source>
        <dbReference type="ARBA" id="ARBA00023163"/>
    </source>
</evidence>
<dbReference type="Gene3D" id="6.10.160.20">
    <property type="match status" value="1"/>
</dbReference>
<dbReference type="GO" id="GO:0000118">
    <property type="term" value="C:histone deacetylase complex"/>
    <property type="evidence" value="ECO:0007669"/>
    <property type="project" value="TreeGrafter"/>
</dbReference>
<protein>
    <recommendedName>
        <fullName evidence="8">Histone deacetylase complex subunit SAP30 Sin3 binding domain-containing protein</fullName>
    </recommendedName>
</protein>
<gene>
    <name evidence="9" type="ORF">OSB1V03_LOCUS18917</name>
</gene>
<evidence type="ECO:0000256" key="3">
    <source>
        <dbReference type="ARBA" id="ARBA00022491"/>
    </source>
</evidence>
<dbReference type="PANTHER" id="PTHR13286">
    <property type="entry name" value="SAP30"/>
    <property type="match status" value="1"/>
</dbReference>
<keyword evidence="3" id="KW-0678">Repressor</keyword>